<dbReference type="Proteomes" id="UP000308600">
    <property type="component" value="Unassembled WGS sequence"/>
</dbReference>
<keyword evidence="2" id="KW-1185">Reference proteome</keyword>
<proteinExistence type="predicted"/>
<evidence type="ECO:0000313" key="1">
    <source>
        <dbReference type="EMBL" id="TFK75231.1"/>
    </source>
</evidence>
<reference evidence="1 2" key="1">
    <citation type="journal article" date="2019" name="Nat. Ecol. Evol.">
        <title>Megaphylogeny resolves global patterns of mushroom evolution.</title>
        <authorList>
            <person name="Varga T."/>
            <person name="Krizsan K."/>
            <person name="Foldi C."/>
            <person name="Dima B."/>
            <person name="Sanchez-Garcia M."/>
            <person name="Sanchez-Ramirez S."/>
            <person name="Szollosi G.J."/>
            <person name="Szarkandi J.G."/>
            <person name="Papp V."/>
            <person name="Albert L."/>
            <person name="Andreopoulos W."/>
            <person name="Angelini C."/>
            <person name="Antonin V."/>
            <person name="Barry K.W."/>
            <person name="Bougher N.L."/>
            <person name="Buchanan P."/>
            <person name="Buyck B."/>
            <person name="Bense V."/>
            <person name="Catcheside P."/>
            <person name="Chovatia M."/>
            <person name="Cooper J."/>
            <person name="Damon W."/>
            <person name="Desjardin D."/>
            <person name="Finy P."/>
            <person name="Geml J."/>
            <person name="Haridas S."/>
            <person name="Hughes K."/>
            <person name="Justo A."/>
            <person name="Karasinski D."/>
            <person name="Kautmanova I."/>
            <person name="Kiss B."/>
            <person name="Kocsube S."/>
            <person name="Kotiranta H."/>
            <person name="LaButti K.M."/>
            <person name="Lechner B.E."/>
            <person name="Liimatainen K."/>
            <person name="Lipzen A."/>
            <person name="Lukacs Z."/>
            <person name="Mihaltcheva S."/>
            <person name="Morgado L.N."/>
            <person name="Niskanen T."/>
            <person name="Noordeloos M.E."/>
            <person name="Ohm R.A."/>
            <person name="Ortiz-Santana B."/>
            <person name="Ovrebo C."/>
            <person name="Racz N."/>
            <person name="Riley R."/>
            <person name="Savchenko A."/>
            <person name="Shiryaev A."/>
            <person name="Soop K."/>
            <person name="Spirin V."/>
            <person name="Szebenyi C."/>
            <person name="Tomsovsky M."/>
            <person name="Tulloss R.E."/>
            <person name="Uehling J."/>
            <person name="Grigoriev I.V."/>
            <person name="Vagvolgyi C."/>
            <person name="Papp T."/>
            <person name="Martin F.M."/>
            <person name="Miettinen O."/>
            <person name="Hibbett D.S."/>
            <person name="Nagy L.G."/>
        </authorList>
    </citation>
    <scope>NUCLEOTIDE SEQUENCE [LARGE SCALE GENOMIC DNA]</scope>
    <source>
        <strain evidence="1 2">NL-1719</strain>
    </source>
</reference>
<evidence type="ECO:0000313" key="2">
    <source>
        <dbReference type="Proteomes" id="UP000308600"/>
    </source>
</evidence>
<accession>A0ACD3BBL7</accession>
<dbReference type="EMBL" id="ML208264">
    <property type="protein sequence ID" value="TFK75231.1"/>
    <property type="molecule type" value="Genomic_DNA"/>
</dbReference>
<gene>
    <name evidence="1" type="ORF">BDN72DRAFT_868251</name>
</gene>
<protein>
    <submittedName>
        <fullName evidence="1">TPR-like protein</fullName>
    </submittedName>
</protein>
<sequence length="382" mass="42633">MGRARTKKKVASKATDPPSQPAANAKGPSILALLEKAQDLIVQCDYELAEKFVRRVLEQQPSNAQATEMLGVVQLEQGEMDAAKQTFRSLVPPSAGAPSPPPPSAYLYLAQLSDDEPRVALAHYQAAVDILKTQLKGKERANQSSEEDEAEVKGNIVRALIGQVEIWMDPSYDLCFEPDAEKTCEDLITHALQIDPDNPEALQSLASVRMSQQRPDDARECLEKVWAVWKDLDPDDPKLPPIPVRLSLVKLFIELSLFNPALLVLHGVMSSDDQEVEAWYLEGWCFLLMSEKAQENGGRYEDLTWQELVQDSRDCLETCQVLHRNQEHPDAPILEHVKELIAKLKDLGVSPSPLQGESEGDWEDVEGGEDDDEDEDEDVEMQ</sequence>
<organism evidence="1 2">
    <name type="scientific">Pluteus cervinus</name>
    <dbReference type="NCBI Taxonomy" id="181527"/>
    <lineage>
        <taxon>Eukaryota</taxon>
        <taxon>Fungi</taxon>
        <taxon>Dikarya</taxon>
        <taxon>Basidiomycota</taxon>
        <taxon>Agaricomycotina</taxon>
        <taxon>Agaricomycetes</taxon>
        <taxon>Agaricomycetidae</taxon>
        <taxon>Agaricales</taxon>
        <taxon>Pluteineae</taxon>
        <taxon>Pluteaceae</taxon>
        <taxon>Pluteus</taxon>
    </lineage>
</organism>
<name>A0ACD3BBL7_9AGAR</name>